<dbReference type="GO" id="GO:0003899">
    <property type="term" value="F:DNA-directed RNA polymerase activity"/>
    <property type="evidence" value="ECO:0007669"/>
    <property type="project" value="InterPro"/>
</dbReference>
<evidence type="ECO:0000256" key="1">
    <source>
        <dbReference type="ARBA" id="ARBA00022478"/>
    </source>
</evidence>
<dbReference type="SMART" id="SM00400">
    <property type="entry name" value="ZnF_CHCC"/>
    <property type="match status" value="1"/>
</dbReference>
<evidence type="ECO:0000256" key="6">
    <source>
        <dbReference type="ARBA" id="ARBA00022723"/>
    </source>
</evidence>
<evidence type="ECO:0000313" key="19">
    <source>
        <dbReference type="EMBL" id="CAB5231592.1"/>
    </source>
</evidence>
<name>A0A6J5MHW2_9CAUD</name>
<dbReference type="InterPro" id="IPR006171">
    <property type="entry name" value="TOPRIM_dom"/>
</dbReference>
<dbReference type="SUPFAM" id="SSF56731">
    <property type="entry name" value="DNA primase core"/>
    <property type="match status" value="1"/>
</dbReference>
<dbReference type="Pfam" id="PF13662">
    <property type="entry name" value="Toprim_4"/>
    <property type="match status" value="1"/>
</dbReference>
<evidence type="ECO:0000256" key="9">
    <source>
        <dbReference type="ARBA" id="ARBA00023163"/>
    </source>
</evidence>
<evidence type="ECO:0000313" key="11">
    <source>
        <dbReference type="EMBL" id="CAB4145357.1"/>
    </source>
</evidence>
<dbReference type="Pfam" id="PF01807">
    <property type="entry name" value="Zn_ribbon_DnaG"/>
    <property type="match status" value="1"/>
</dbReference>
<dbReference type="EMBL" id="LR796915">
    <property type="protein sequence ID" value="CAB4174464.1"/>
    <property type="molecule type" value="Genomic_DNA"/>
</dbReference>
<dbReference type="PROSITE" id="PS50880">
    <property type="entry name" value="TOPRIM"/>
    <property type="match status" value="1"/>
</dbReference>
<keyword evidence="4" id="KW-0548">Nucleotidyltransferase</keyword>
<dbReference type="InterPro" id="IPR050219">
    <property type="entry name" value="DnaG_primase"/>
</dbReference>
<keyword evidence="9" id="KW-0804">Transcription</keyword>
<dbReference type="EMBL" id="LR797131">
    <property type="protein sequence ID" value="CAB4189022.1"/>
    <property type="molecule type" value="Genomic_DNA"/>
</dbReference>
<dbReference type="Gene3D" id="3.40.1360.10">
    <property type="match status" value="1"/>
</dbReference>
<dbReference type="EMBL" id="LR797080">
    <property type="protein sequence ID" value="CAB4185409.1"/>
    <property type="molecule type" value="Genomic_DNA"/>
</dbReference>
<dbReference type="SMART" id="SM00493">
    <property type="entry name" value="TOPRIM"/>
    <property type="match status" value="1"/>
</dbReference>
<dbReference type="EMBL" id="LR796983">
    <property type="protein sequence ID" value="CAB4179824.1"/>
    <property type="molecule type" value="Genomic_DNA"/>
</dbReference>
<evidence type="ECO:0000256" key="2">
    <source>
        <dbReference type="ARBA" id="ARBA00022515"/>
    </source>
</evidence>
<keyword evidence="7" id="KW-0863">Zinc-finger</keyword>
<keyword evidence="2" id="KW-0639">Primosome</keyword>
<proteinExistence type="predicted"/>
<evidence type="ECO:0000313" key="17">
    <source>
        <dbReference type="EMBL" id="CAB4192615.1"/>
    </source>
</evidence>
<evidence type="ECO:0000313" key="12">
    <source>
        <dbReference type="EMBL" id="CAB4151031.1"/>
    </source>
</evidence>
<evidence type="ECO:0000313" key="18">
    <source>
        <dbReference type="EMBL" id="CAB4217890.1"/>
    </source>
</evidence>
<keyword evidence="6" id="KW-0479">Metal-binding</keyword>
<protein>
    <submittedName>
        <fullName evidence="11">Bacterial DnaG primase, TOPRIM domain</fullName>
    </submittedName>
</protein>
<evidence type="ECO:0000313" key="13">
    <source>
        <dbReference type="EMBL" id="CAB4174464.1"/>
    </source>
</evidence>
<dbReference type="InterPro" id="IPR034151">
    <property type="entry name" value="TOPRIM_DnaG_bac"/>
</dbReference>
<keyword evidence="1" id="KW-0240">DNA-directed RNA polymerase</keyword>
<dbReference type="CDD" id="cd03364">
    <property type="entry name" value="TOPRIM_DnaG_primases"/>
    <property type="match status" value="1"/>
</dbReference>
<dbReference type="Gene3D" id="3.90.580.10">
    <property type="entry name" value="Zinc finger, CHC2-type domain"/>
    <property type="match status" value="1"/>
</dbReference>
<dbReference type="EMBL" id="LR798431">
    <property type="protein sequence ID" value="CAB5231592.1"/>
    <property type="molecule type" value="Genomic_DNA"/>
</dbReference>
<dbReference type="EMBL" id="LR797455">
    <property type="protein sequence ID" value="CAB4217890.1"/>
    <property type="molecule type" value="Genomic_DNA"/>
</dbReference>
<dbReference type="InterPro" id="IPR002694">
    <property type="entry name" value="Znf_CHC2"/>
</dbReference>
<dbReference type="EMBL" id="LR796457">
    <property type="protein sequence ID" value="CAB4145357.1"/>
    <property type="molecule type" value="Genomic_DNA"/>
</dbReference>
<dbReference type="InterPro" id="IPR036977">
    <property type="entry name" value="DNA_primase_Znf_CHC2"/>
</dbReference>
<dbReference type="EMBL" id="LR797188">
    <property type="protein sequence ID" value="CAB4192615.1"/>
    <property type="molecule type" value="Genomic_DNA"/>
</dbReference>
<evidence type="ECO:0000256" key="5">
    <source>
        <dbReference type="ARBA" id="ARBA00022705"/>
    </source>
</evidence>
<evidence type="ECO:0000259" key="10">
    <source>
        <dbReference type="PROSITE" id="PS50880"/>
    </source>
</evidence>
<dbReference type="PANTHER" id="PTHR30313:SF2">
    <property type="entry name" value="DNA PRIMASE"/>
    <property type="match status" value="1"/>
</dbReference>
<evidence type="ECO:0000313" key="15">
    <source>
        <dbReference type="EMBL" id="CAB4185409.1"/>
    </source>
</evidence>
<sequence length="344" mass="38761">MLLETYSPSHVKAIVNALGLEIVSQTSNDFLLLCPFHGNRNSPSFSISHSKGAYLCFNPSCNASGSILDLVKALSHRNDYEALRFVLSSQKETKENFADDLENLLEEKETFQEFSQNTLDKLYNELGSSPQAKEYLISRGITEESMHYFKLGYSGQQNMVTVPLHSPDDLPVGIIGRSIVDKKFKNSRNLPRNKTMFNLNRAKRVSSTVVVCESSFDAIRIHQAEFPNVVATLGGFMSKENVANLNRYFTKIIIMTDFDDKNKHVAEHCRKCYPGTCQGHNPGRDLGVQIIKSLPYKEVLWACFDDNVVYPHGAKDAGDMTDQEIRTCIINAVPNYEYAAWGMY</sequence>
<dbReference type="GO" id="GO:0006269">
    <property type="term" value="P:DNA replication, synthesis of primer"/>
    <property type="evidence" value="ECO:0007669"/>
    <property type="project" value="UniProtKB-KW"/>
</dbReference>
<dbReference type="GO" id="GO:0003677">
    <property type="term" value="F:DNA binding"/>
    <property type="evidence" value="ECO:0007669"/>
    <property type="project" value="InterPro"/>
</dbReference>
<dbReference type="PANTHER" id="PTHR30313">
    <property type="entry name" value="DNA PRIMASE"/>
    <property type="match status" value="1"/>
</dbReference>
<gene>
    <name evidence="14" type="ORF">UFOVP1032_117</name>
    <name evidence="15" type="ORF">UFOVP1125_33</name>
    <name evidence="16" type="ORF">UFOVP1173_131</name>
    <name evidence="17" type="ORF">UFOVP1241_49</name>
    <name evidence="18" type="ORF">UFOVP1491_117</name>
    <name evidence="19" type="ORF">UFOVP1579_117</name>
    <name evidence="11" type="ORF">UFOVP485_4</name>
    <name evidence="12" type="ORF">UFOVP575_108</name>
    <name evidence="13" type="ORF">UFOVP963_52</name>
</gene>
<keyword evidence="5" id="KW-0235">DNA replication</keyword>
<reference evidence="11" key="1">
    <citation type="submission" date="2020-04" db="EMBL/GenBank/DDBJ databases">
        <authorList>
            <person name="Chiriac C."/>
            <person name="Salcher M."/>
            <person name="Ghai R."/>
            <person name="Kavagutti S V."/>
        </authorList>
    </citation>
    <scope>NUCLEOTIDE SEQUENCE</scope>
</reference>
<dbReference type="SUPFAM" id="SSF57783">
    <property type="entry name" value="Zinc beta-ribbon"/>
    <property type="match status" value="1"/>
</dbReference>
<feature type="domain" description="Toprim" evidence="10">
    <location>
        <begin position="207"/>
        <end position="292"/>
    </location>
</feature>
<evidence type="ECO:0000313" key="14">
    <source>
        <dbReference type="EMBL" id="CAB4179824.1"/>
    </source>
</evidence>
<dbReference type="GO" id="GO:0000428">
    <property type="term" value="C:DNA-directed RNA polymerase complex"/>
    <property type="evidence" value="ECO:0007669"/>
    <property type="project" value="UniProtKB-KW"/>
</dbReference>
<organism evidence="11">
    <name type="scientific">uncultured Caudovirales phage</name>
    <dbReference type="NCBI Taxonomy" id="2100421"/>
    <lineage>
        <taxon>Viruses</taxon>
        <taxon>Duplodnaviria</taxon>
        <taxon>Heunggongvirae</taxon>
        <taxon>Uroviricota</taxon>
        <taxon>Caudoviricetes</taxon>
        <taxon>Peduoviridae</taxon>
        <taxon>Maltschvirus</taxon>
        <taxon>Maltschvirus maltsch</taxon>
    </lineage>
</organism>
<evidence type="ECO:0000256" key="4">
    <source>
        <dbReference type="ARBA" id="ARBA00022695"/>
    </source>
</evidence>
<dbReference type="EMBL" id="LR796551">
    <property type="protein sequence ID" value="CAB4151031.1"/>
    <property type="molecule type" value="Genomic_DNA"/>
</dbReference>
<evidence type="ECO:0000256" key="3">
    <source>
        <dbReference type="ARBA" id="ARBA00022679"/>
    </source>
</evidence>
<keyword evidence="3" id="KW-0808">Transferase</keyword>
<evidence type="ECO:0000256" key="7">
    <source>
        <dbReference type="ARBA" id="ARBA00022771"/>
    </source>
</evidence>
<evidence type="ECO:0000313" key="16">
    <source>
        <dbReference type="EMBL" id="CAB4189022.1"/>
    </source>
</evidence>
<evidence type="ECO:0000256" key="8">
    <source>
        <dbReference type="ARBA" id="ARBA00022833"/>
    </source>
</evidence>
<dbReference type="GO" id="GO:0008270">
    <property type="term" value="F:zinc ion binding"/>
    <property type="evidence" value="ECO:0007669"/>
    <property type="project" value="UniProtKB-KW"/>
</dbReference>
<keyword evidence="8" id="KW-0862">Zinc</keyword>
<accession>A0A6J5MHW2</accession>